<dbReference type="CDD" id="cd00342">
    <property type="entry name" value="gram_neg_porins"/>
    <property type="match status" value="1"/>
</dbReference>
<dbReference type="Pfam" id="PF13609">
    <property type="entry name" value="Porin_4"/>
    <property type="match status" value="1"/>
</dbReference>
<dbReference type="InterPro" id="IPR050298">
    <property type="entry name" value="Gram-neg_bact_OMP"/>
</dbReference>
<feature type="domain" description="Porin" evidence="5">
    <location>
        <begin position="15"/>
        <end position="360"/>
    </location>
</feature>
<evidence type="ECO:0000256" key="2">
    <source>
        <dbReference type="ARBA" id="ARBA00022729"/>
    </source>
</evidence>
<gene>
    <name evidence="6" type="ORF">AB3G37_07775</name>
</gene>
<evidence type="ECO:0000256" key="1">
    <source>
        <dbReference type="ARBA" id="ARBA00004571"/>
    </source>
</evidence>
<comment type="subcellular location">
    <subcellularLocation>
        <location evidence="1">Cell outer membrane</location>
        <topology evidence="1">Multi-pass membrane protein</topology>
    </subcellularLocation>
</comment>
<protein>
    <submittedName>
        <fullName evidence="6">Porin</fullName>
    </submittedName>
</protein>
<feature type="signal peptide" evidence="4">
    <location>
        <begin position="1"/>
        <end position="24"/>
    </location>
</feature>
<keyword evidence="3" id="KW-0472">Membrane</keyword>
<dbReference type="RefSeq" id="WP_369790230.1">
    <property type="nucleotide sequence ID" value="NZ_CP165628.1"/>
</dbReference>
<dbReference type="InterPro" id="IPR033900">
    <property type="entry name" value="Gram_neg_porin_domain"/>
</dbReference>
<dbReference type="Gene3D" id="2.40.160.10">
    <property type="entry name" value="Porin"/>
    <property type="match status" value="1"/>
</dbReference>
<dbReference type="EMBL" id="CP165628">
    <property type="protein sequence ID" value="XDU73965.1"/>
    <property type="molecule type" value="Genomic_DNA"/>
</dbReference>
<evidence type="ECO:0000313" key="6">
    <source>
        <dbReference type="EMBL" id="XDU73965.1"/>
    </source>
</evidence>
<name>A0AB39VU86_9GAMM</name>
<keyword evidence="2 4" id="KW-0732">Signal</keyword>
<accession>A0AB39VU86</accession>
<dbReference type="AlphaFoldDB" id="A0AB39VU86"/>
<organism evidence="6">
    <name type="scientific">Rouxiella sp. WC2420</name>
    <dbReference type="NCBI Taxonomy" id="3234145"/>
    <lineage>
        <taxon>Bacteria</taxon>
        <taxon>Pseudomonadati</taxon>
        <taxon>Pseudomonadota</taxon>
        <taxon>Gammaproteobacteria</taxon>
        <taxon>Enterobacterales</taxon>
        <taxon>Yersiniaceae</taxon>
        <taxon>Rouxiella</taxon>
    </lineage>
</organism>
<evidence type="ECO:0000256" key="3">
    <source>
        <dbReference type="ARBA" id="ARBA00023136"/>
    </source>
</evidence>
<dbReference type="PANTHER" id="PTHR34501">
    <property type="entry name" value="PROTEIN YDDL-RELATED"/>
    <property type="match status" value="1"/>
</dbReference>
<reference evidence="6" key="1">
    <citation type="submission" date="2024-07" db="EMBL/GenBank/DDBJ databases">
        <authorList>
            <person name="Biller S.J."/>
        </authorList>
    </citation>
    <scope>NUCLEOTIDE SEQUENCE</scope>
    <source>
        <strain evidence="6">WC2420</strain>
    </source>
</reference>
<feature type="chain" id="PRO_5044213424" evidence="4">
    <location>
        <begin position="25"/>
        <end position="381"/>
    </location>
</feature>
<sequence>MRNLKRPVILGGVILSVISASAHAEITVLDKNTTSNSLLAPLSIQIGGSIRPEFEWENTENKTHGASSGHDGGTRFRFSGDYALDSHTSIIGMYELGVNMYHVLGIDSGYTKGTDELKKRKLYYGFKDDRYGTFTFGKQYGVYYDIVGSKSDVWDNDGQAAGEGVGLAGDFDGGNRPYNTFKYKNTWGKFTVEAHYMLPYTQTAATSDLDYRRRGGQGIGVDYAITPTLTWSGVYTNTQATVKQSQNASESKLYHQQTTATALTWQPGSWYLVGTANYYANYIPSHKDNVNQSDFFAGSGYGLEAFAGYTFTFNKPWFKSIQPYVAADTLKLKGGEDYESNHIYLGTAFDFNHRISLYVERTIATSPGEDDKTYASFYYNF</sequence>
<dbReference type="GO" id="GO:0015288">
    <property type="term" value="F:porin activity"/>
    <property type="evidence" value="ECO:0007669"/>
    <property type="project" value="InterPro"/>
</dbReference>
<proteinExistence type="predicted"/>
<dbReference type="PANTHER" id="PTHR34501:SF2">
    <property type="entry name" value="OUTER MEMBRANE PORIN F-RELATED"/>
    <property type="match status" value="1"/>
</dbReference>
<dbReference type="GO" id="GO:0009279">
    <property type="term" value="C:cell outer membrane"/>
    <property type="evidence" value="ECO:0007669"/>
    <property type="project" value="UniProtKB-SubCell"/>
</dbReference>
<dbReference type="InterPro" id="IPR023614">
    <property type="entry name" value="Porin_dom_sf"/>
</dbReference>
<evidence type="ECO:0000256" key="4">
    <source>
        <dbReference type="SAM" id="SignalP"/>
    </source>
</evidence>
<dbReference type="SUPFAM" id="SSF56935">
    <property type="entry name" value="Porins"/>
    <property type="match status" value="1"/>
</dbReference>
<evidence type="ECO:0000259" key="5">
    <source>
        <dbReference type="Pfam" id="PF13609"/>
    </source>
</evidence>